<evidence type="ECO:0000256" key="1">
    <source>
        <dbReference type="SAM" id="MobiDB-lite"/>
    </source>
</evidence>
<dbReference type="NCBIfam" id="TIGR04228">
    <property type="entry name" value="isopep_sspB_C2"/>
    <property type="match status" value="1"/>
</dbReference>
<feature type="compositionally biased region" description="Polar residues" evidence="1">
    <location>
        <begin position="1320"/>
        <end position="1331"/>
    </location>
</feature>
<feature type="region of interest" description="Disordered" evidence="1">
    <location>
        <begin position="992"/>
        <end position="1011"/>
    </location>
</feature>
<protein>
    <submittedName>
        <fullName evidence="4">Putative cell surface agglutinin protein</fullName>
    </submittedName>
</protein>
<dbReference type="EMBL" id="CBVR010000001">
    <property type="protein sequence ID" value="CDK34309.1"/>
    <property type="molecule type" value="Genomic_DNA"/>
</dbReference>
<reference evidence="4" key="1">
    <citation type="submission" date="2013-10" db="EMBL/GenBank/DDBJ databases">
        <authorList>
            <person name="Crossman L."/>
        </authorList>
    </citation>
    <scope>NUCLEOTIDE SEQUENCE</scope>
</reference>
<evidence type="ECO:0000259" key="2">
    <source>
        <dbReference type="Pfam" id="PF16364"/>
    </source>
</evidence>
<dbReference type="Pfam" id="PF17998">
    <property type="entry name" value="AgI_II_C2"/>
    <property type="match status" value="2"/>
</dbReference>
<feature type="compositionally biased region" description="Low complexity" evidence="1">
    <location>
        <begin position="1332"/>
        <end position="1350"/>
    </location>
</feature>
<feature type="domain" description="Cell surface antigen C-terminal" evidence="2">
    <location>
        <begin position="1176"/>
        <end position="1334"/>
    </location>
</feature>
<dbReference type="Pfam" id="PF16364">
    <property type="entry name" value="Antigen_C"/>
    <property type="match status" value="1"/>
</dbReference>
<dbReference type="Gene3D" id="2.60.40.740">
    <property type="match status" value="3"/>
</dbReference>
<proteinExistence type="predicted"/>
<evidence type="ECO:0000313" key="4">
    <source>
        <dbReference type="EMBL" id="CDK34309.1"/>
    </source>
</evidence>
<dbReference type="InterPro" id="IPR032300">
    <property type="entry name" value="Antigen_C"/>
</dbReference>
<feature type="region of interest" description="Disordered" evidence="1">
    <location>
        <begin position="1320"/>
        <end position="1391"/>
    </location>
</feature>
<name>V6DI23_9LACO</name>
<reference evidence="4" key="2">
    <citation type="journal article" date="2014" name="Genome Announc.">
        <title>Draft Genome Sequence of a Novel Lactobacillus salivarius Strain Isolated from Piglet.</title>
        <authorList>
            <person name="Mackenzie D.A."/>
            <person name="McLay K."/>
            <person name="Roos S."/>
            <person name="Walter J."/>
            <person name="Swarbreck D."/>
            <person name="Drou N."/>
            <person name="Crossman L.C."/>
            <person name="Juge N."/>
        </authorList>
    </citation>
    <scope>NUCLEOTIDE SEQUENCE [LARGE SCALE GENOMIC DNA]</scope>
    <source>
        <strain>cp400</strain>
    </source>
</reference>
<organism evidence="4">
    <name type="scientific">Ligilactobacillus salivarius cp400</name>
    <dbReference type="NCBI Taxonomy" id="1273133"/>
    <lineage>
        <taxon>Bacteria</taxon>
        <taxon>Bacillati</taxon>
        <taxon>Bacillota</taxon>
        <taxon>Bacilli</taxon>
        <taxon>Lactobacillales</taxon>
        <taxon>Lactobacillaceae</taxon>
        <taxon>Ligilactobacillus</taxon>
    </lineage>
</organism>
<gene>
    <name evidence="4" type="ORF">LSCP400_01061</name>
</gene>
<sequence>MATVIPRTDIQKPELTVRYKHTNVALEKPTPIDVTYHYDRMNPASIEDRTDISYHYNKISVPIPNPTKKADKEGKTLIAYKHTNVALEKPTPIDVTYHYDRMNPASIEDRTDISYHYNKISVPIPNPTKKADKEGKTLIAGDESTQHISQYTGVNQKLDKFAVGDAIQYTNDGRLPVSFDLSKWTVTTSNGTNVTAQGKFTQYDKTFEGKKYHVVSWSPTNVSSLKDNETYTLNTVLKTLNDGITDGEIDRAVGGGDGVTFGETHGYDEFNPTTDKAWKEGSQTVNGKIEINEDIAHAKVTMTMPDPAKLANKLSNVAITDNYSKFANLVTVTGANVYENERNATSDYTIVNNNKVVTATRKNPATANGGTVSLVVDFKVNPDVPSGTKLVNSGSGTINTQTVPTPDAQIVTFTQKPTKHWIEGSQVVDGKTYINNDIVTTQVDMNLPDPKQLAKTLSYVSIGDNYRDFADKTVLQSYKVFENGTDVTSQYTITNQDGILQAVRKNAATTPGGKVSLIATFAINHDVKSGTKLTNRGFGRINNHTVDTNTPQIVTFKQDTSKHWVEGDQNVDGKIYVNGSTAHAQVSMTLPDQSKLINKLSNVSIDDDYSKFAKLVDYKSAKVLENGKDVTSEYTIKNANGHVTAVRKDASKTPAGNVQLLVDFEIYKDVKSGTELVNGGSGTLNKNTVPTNTPSIWTYTPDGEKHWVLDNNVTDNKIYFSGDKAVAQVSVDLPDASKLATPLSKLVLVDNYSDFADKVKLDSAKVLENGKDVTSEYDLTNKDGKVIATRKDAAKTPSGKAVLVTTFTINNGIENATALHNKGSVTVDSITDEVPDTPIVVFTPKAHKDVELGGDVKGDTENSVNGSLILNGSVVTYPITTSDLPAERAEDITKRVVKDTLDKNAEFVGFKAWVENDKGELEDVTSHYKLDKNGQDLTFTEDSYLLGLYNKDKSKQTHTPIIDLVVKAKGDAQKITNKATVLTNDNVTETNEVSVDTPAKPTPTKVDKNEKGVNIDGKNVLPGSVNNYELTMDLAKFKGIKVTDQDLAKGFYFVDDYPEEALDVDPQTFTYKTVDGKTVKGLSAKVYQSLSEVSENVATALKANGITPNGAFVLISADDPAQFFKDYVETGTNIVVNAPMKVKEGFAGKYQNKAWQLTFGQGEATDIVSNNVPKIDPKKDIVISADNRTSLNNHTIELGQNFDYLLKGGILDKDQGHDIYEYKWVDDYDENHDQYNGQFIAPLTVDVTLKDGTVLKAGTDISNHVSQNIDTKTGSVEFSVDKDFLDKVDFDKSGFAADVLMGVKRIKAGEVDNTYTNIINGQKFGSNTVHSTTPEPKVPETPATPKTPETPSVPVAQTQTPATPQPVKMVTSTPAPKAPESPALPQTGEANDTLAEEVVGFAAIVAALGMAGTSLKKRED</sequence>
<accession>V6DI23</accession>
<comment type="caution">
    <text evidence="4">The sequence shown here is derived from an EMBL/GenBank/DDBJ whole genome shotgun (WGS) entry which is preliminary data.</text>
</comment>
<evidence type="ECO:0000259" key="3">
    <source>
        <dbReference type="Pfam" id="PF17998"/>
    </source>
</evidence>
<feature type="domain" description="Adhesin isopeptide-forming adherence" evidence="3">
    <location>
        <begin position="1003"/>
        <end position="1172"/>
    </location>
</feature>
<feature type="domain" description="Adhesin isopeptide-forming adherence" evidence="3">
    <location>
        <begin position="557"/>
        <end position="693"/>
    </location>
</feature>
<dbReference type="InterPro" id="IPR026345">
    <property type="entry name" value="Adh_isopep-form_adh_dom"/>
</dbReference>